<protein>
    <recommendedName>
        <fullName evidence="10">Peroxiredoxin</fullName>
        <ecNumber evidence="10">1.11.1.24</ecNumber>
    </recommendedName>
    <alternativeName>
        <fullName evidence="10">Thioredoxin peroxidase</fullName>
    </alternativeName>
    <alternativeName>
        <fullName evidence="10">Thioredoxin-dependent peroxiredoxin</fullName>
    </alternativeName>
</protein>
<evidence type="ECO:0000256" key="11">
    <source>
        <dbReference type="PIRSR" id="PIRSR000239-1"/>
    </source>
</evidence>
<dbReference type="GO" id="GO:0045454">
    <property type="term" value="P:cell redox homeostasis"/>
    <property type="evidence" value="ECO:0007669"/>
    <property type="project" value="TreeGrafter"/>
</dbReference>
<feature type="domain" description="Thioredoxin" evidence="12">
    <location>
        <begin position="10"/>
        <end position="165"/>
    </location>
</feature>
<dbReference type="GO" id="GO:0008379">
    <property type="term" value="F:thioredoxin peroxidase activity"/>
    <property type="evidence" value="ECO:0007669"/>
    <property type="project" value="TreeGrafter"/>
</dbReference>
<dbReference type="InterPro" id="IPR045020">
    <property type="entry name" value="PRX_1cys"/>
</dbReference>
<keyword evidence="2 10" id="KW-0963">Cytoplasm</keyword>
<evidence type="ECO:0000256" key="1">
    <source>
        <dbReference type="ARBA" id="ARBA00009796"/>
    </source>
</evidence>
<dbReference type="EC" id="1.11.1.24" evidence="10"/>
<dbReference type="InterPro" id="IPR036249">
    <property type="entry name" value="Thioredoxin-like_sf"/>
</dbReference>
<comment type="similarity">
    <text evidence="8 10">Belongs to the peroxiredoxin family. Prx6 subfamily.</text>
</comment>
<comment type="subcellular location">
    <subcellularLocation>
        <location evidence="10">Cytoplasm</location>
    </subcellularLocation>
</comment>
<dbReference type="Pfam" id="PF10417">
    <property type="entry name" value="1-cysPrx_C"/>
    <property type="match status" value="1"/>
</dbReference>
<reference evidence="13" key="1">
    <citation type="submission" date="2016-12" db="EMBL/GenBank/DDBJ databases">
        <title>Discovery of methanogenic haloarchaea.</title>
        <authorList>
            <person name="Sorokin D.Y."/>
            <person name="Makarova K.S."/>
            <person name="Abbas B."/>
            <person name="Ferrer M."/>
            <person name="Golyshin P.N."/>
        </authorList>
    </citation>
    <scope>NUCLEOTIDE SEQUENCE [LARGE SCALE GENOMIC DNA]</scope>
    <source>
        <strain evidence="13">HMET1</strain>
    </source>
</reference>
<evidence type="ECO:0000256" key="5">
    <source>
        <dbReference type="ARBA" id="ARBA00023002"/>
    </source>
</evidence>
<dbReference type="STRING" id="1903181.BTN85_1893"/>
<dbReference type="InterPro" id="IPR013766">
    <property type="entry name" value="Thioredoxin_domain"/>
</dbReference>
<evidence type="ECO:0000313" key="14">
    <source>
        <dbReference type="Proteomes" id="UP000185744"/>
    </source>
</evidence>
<accession>A0A1Q6DS91</accession>
<dbReference type="GO" id="GO:0006979">
    <property type="term" value="P:response to oxidative stress"/>
    <property type="evidence" value="ECO:0007669"/>
    <property type="project" value="TreeGrafter"/>
</dbReference>
<dbReference type="PROSITE" id="PS51352">
    <property type="entry name" value="THIOREDOXIN_2"/>
    <property type="match status" value="1"/>
</dbReference>
<dbReference type="PANTHER" id="PTHR10681:SF128">
    <property type="entry name" value="THIOREDOXIN-DEPENDENT PEROXIDE REDUCTASE, MITOCHONDRIAL"/>
    <property type="match status" value="1"/>
</dbReference>
<gene>
    <name evidence="13" type="ORF">BTN85_1893</name>
</gene>
<organism evidence="13 14">
    <name type="scientific">Methanohalarchaeum thermophilum</name>
    <dbReference type="NCBI Taxonomy" id="1903181"/>
    <lineage>
        <taxon>Archaea</taxon>
        <taxon>Methanobacteriati</taxon>
        <taxon>Methanobacteriota</taxon>
        <taxon>Methanonatronarchaeia</taxon>
        <taxon>Methanonatronarchaeales</taxon>
        <taxon>Methanonatronarchaeaceae</taxon>
        <taxon>Candidatus Methanohalarchaeum</taxon>
    </lineage>
</organism>
<dbReference type="GO" id="GO:0005829">
    <property type="term" value="C:cytosol"/>
    <property type="evidence" value="ECO:0007669"/>
    <property type="project" value="TreeGrafter"/>
</dbReference>
<keyword evidence="6 10" id="KW-1015">Disulfide bond</keyword>
<dbReference type="GO" id="GO:0042744">
    <property type="term" value="P:hydrogen peroxide catabolic process"/>
    <property type="evidence" value="ECO:0007669"/>
    <property type="project" value="TreeGrafter"/>
</dbReference>
<dbReference type="Proteomes" id="UP000185744">
    <property type="component" value="Unassembled WGS sequence"/>
</dbReference>
<dbReference type="FunFam" id="3.30.1020.10:FF:000002">
    <property type="entry name" value="Peroxiredoxin"/>
    <property type="match status" value="1"/>
</dbReference>
<evidence type="ECO:0000256" key="8">
    <source>
        <dbReference type="ARBA" id="ARBA00025719"/>
    </source>
</evidence>
<evidence type="ECO:0000256" key="9">
    <source>
        <dbReference type="ARBA" id="ARBA00064044"/>
    </source>
</evidence>
<dbReference type="EMBL" id="MSDW01000002">
    <property type="protein sequence ID" value="OKY77245.1"/>
    <property type="molecule type" value="Genomic_DNA"/>
</dbReference>
<comment type="function">
    <text evidence="10">Thiol-specific peroxidase that catalyzes the reduction of hydrogen peroxide and organic hydroperoxides to water and alcohols, respectively. Plays a role in cell protection against oxidative stress by detoxifying peroxides.</text>
</comment>
<comment type="miscellaneous">
    <text evidence="10">The active site is a conserved redox-active cysteine residue, the peroxidatic cysteine (C(P)), which makes the nucleophilic attack on the peroxide substrate. The peroxide oxidizes the C(P)-SH to cysteine sulfenic acid (C(P)-SOH), which then reacts with another cysteine residue, the resolving cysteine (C(R)), to form a disulfide bridge. The disulfide is subsequently reduced by an appropriate electron donor to complete the catalytic cycle. Although the primary sequence of this enzyme is similar to those of the 1-Cys Prx6 enzymes, its catalytic properties resemble those of the typical 2-Cys Prxs and C(R) is provided by the other dimeric subunit to form an intersubunit disulfide. The disulfide is subsequently reduced by thioredoxin.</text>
</comment>
<feature type="disulfide bond" description="Interchain (with Cys-218); in linked form" evidence="10">
    <location>
        <position position="52"/>
    </location>
</feature>
<feature type="active site" description="Cysteine sulfenic acid (-SOH) intermediate" evidence="10">
    <location>
        <position position="52"/>
    </location>
</feature>
<feature type="active site" description="Cysteine sulfenic acid (-SOH) intermediate; for peroxidase activity" evidence="11">
    <location>
        <position position="52"/>
    </location>
</feature>
<dbReference type="FunFam" id="3.40.30.10:FF:000011">
    <property type="entry name" value="Peroxiredoxin PRX1"/>
    <property type="match status" value="1"/>
</dbReference>
<dbReference type="InterPro" id="IPR050217">
    <property type="entry name" value="Peroxiredoxin"/>
</dbReference>
<sequence>MNEEQKNGIPLIGEKLPEMEVQTTHGNINIPKDYKGSWLILFSHPADYTPVCTTEFYAFQKRYDQFKELNTELLGLSIDQVFSHMKWTEWIKENLDEEIKFPIIADDRGKVAEKLGMVHPDKGNNTVRAVFIVDPDSTIRTILYYPQELGRNMDEILRIIEGFQTSEKEKAAIPANWPNNELIGNNVIIEPPKSEEKAKKRLEEAKKGKFECYDWWLCHKEI</sequence>
<dbReference type="GO" id="GO:0033554">
    <property type="term" value="P:cellular response to stress"/>
    <property type="evidence" value="ECO:0007669"/>
    <property type="project" value="TreeGrafter"/>
</dbReference>
<evidence type="ECO:0000256" key="6">
    <source>
        <dbReference type="ARBA" id="ARBA00023157"/>
    </source>
</evidence>
<dbReference type="InterPro" id="IPR019479">
    <property type="entry name" value="Peroxiredoxin_C"/>
</dbReference>
<dbReference type="AlphaFoldDB" id="A0A1Q6DS91"/>
<comment type="caution">
    <text evidence="13">The sequence shown here is derived from an EMBL/GenBank/DDBJ whole genome shotgun (WGS) entry which is preliminary data.</text>
</comment>
<evidence type="ECO:0000256" key="4">
    <source>
        <dbReference type="ARBA" id="ARBA00022862"/>
    </source>
</evidence>
<feature type="disulfide bond" description="Interchain (with Cys-52); in linked form" evidence="10">
    <location>
        <position position="218"/>
    </location>
</feature>
<dbReference type="PANTHER" id="PTHR10681">
    <property type="entry name" value="THIOREDOXIN PEROXIDASE"/>
    <property type="match status" value="1"/>
</dbReference>
<dbReference type="InterPro" id="IPR024706">
    <property type="entry name" value="Peroxiredoxin_AhpC-typ"/>
</dbReference>
<dbReference type="CDD" id="cd03016">
    <property type="entry name" value="PRX_1cys"/>
    <property type="match status" value="1"/>
</dbReference>
<dbReference type="Pfam" id="PF00578">
    <property type="entry name" value="AhpC-TSA"/>
    <property type="match status" value="1"/>
</dbReference>
<dbReference type="PIRSF" id="PIRSF000239">
    <property type="entry name" value="AHPC"/>
    <property type="match status" value="1"/>
</dbReference>
<evidence type="ECO:0000256" key="2">
    <source>
        <dbReference type="ARBA" id="ARBA00022490"/>
    </source>
</evidence>
<evidence type="ECO:0000259" key="12">
    <source>
        <dbReference type="PROSITE" id="PS51352"/>
    </source>
</evidence>
<evidence type="ECO:0000256" key="10">
    <source>
        <dbReference type="HAMAP-Rule" id="MF_00401"/>
    </source>
</evidence>
<dbReference type="HAMAP" id="MF_00401">
    <property type="entry name" value="Peroxiredoxin"/>
    <property type="match status" value="1"/>
</dbReference>
<dbReference type="InterPro" id="IPR000866">
    <property type="entry name" value="AhpC/TSA"/>
</dbReference>
<comment type="subunit">
    <text evidence="9 10">Homodecamer. Pentamer of dimers that assemble into a ring structure.</text>
</comment>
<evidence type="ECO:0000313" key="13">
    <source>
        <dbReference type="EMBL" id="OKY77245.1"/>
    </source>
</evidence>
<keyword evidence="14" id="KW-1185">Reference proteome</keyword>
<comment type="similarity">
    <text evidence="1">Belongs to the peroxiredoxin family. AhpC/Prx1 subfamily.</text>
</comment>
<dbReference type="NCBIfam" id="NF009668">
    <property type="entry name" value="PRK13189.1"/>
    <property type="match status" value="1"/>
</dbReference>
<keyword evidence="7 10" id="KW-0676">Redox-active center</keyword>
<dbReference type="InterPro" id="IPR022915">
    <property type="entry name" value="Peroxiredoxin_TDXH"/>
</dbReference>
<proteinExistence type="inferred from homology"/>
<keyword evidence="4 10" id="KW-0049">Antioxidant</keyword>
<keyword evidence="3 10" id="KW-0575">Peroxidase</keyword>
<dbReference type="SUPFAM" id="SSF52833">
    <property type="entry name" value="Thioredoxin-like"/>
    <property type="match status" value="1"/>
</dbReference>
<name>A0A1Q6DS91_METT1</name>
<comment type="catalytic activity">
    <reaction evidence="10">
        <text>a hydroperoxide + [thioredoxin]-dithiol = an alcohol + [thioredoxin]-disulfide + H2O</text>
        <dbReference type="Rhea" id="RHEA:62620"/>
        <dbReference type="Rhea" id="RHEA-COMP:10698"/>
        <dbReference type="Rhea" id="RHEA-COMP:10700"/>
        <dbReference type="ChEBI" id="CHEBI:15377"/>
        <dbReference type="ChEBI" id="CHEBI:29950"/>
        <dbReference type="ChEBI" id="CHEBI:30879"/>
        <dbReference type="ChEBI" id="CHEBI:35924"/>
        <dbReference type="ChEBI" id="CHEBI:50058"/>
        <dbReference type="EC" id="1.11.1.24"/>
    </reaction>
</comment>
<dbReference type="Gene3D" id="3.30.1020.10">
    <property type="entry name" value="Antioxidant, Horf6, Chain A, domain2"/>
    <property type="match status" value="1"/>
</dbReference>
<dbReference type="Gene3D" id="3.40.30.10">
    <property type="entry name" value="Glutaredoxin"/>
    <property type="match status" value="1"/>
</dbReference>
<keyword evidence="5 10" id="KW-0560">Oxidoreductase</keyword>
<dbReference type="InParanoid" id="A0A1Q6DS91"/>
<dbReference type="FunCoup" id="A0A1Q6DS91">
    <property type="interactions" value="28"/>
</dbReference>
<feature type="disulfide bond" description="Alternate" evidence="10">
    <location>
        <begin position="212"/>
        <end position="218"/>
    </location>
</feature>
<evidence type="ECO:0000256" key="3">
    <source>
        <dbReference type="ARBA" id="ARBA00022559"/>
    </source>
</evidence>
<evidence type="ECO:0000256" key="7">
    <source>
        <dbReference type="ARBA" id="ARBA00023284"/>
    </source>
</evidence>
<feature type="binding site" evidence="10">
    <location>
        <position position="128"/>
    </location>
    <ligand>
        <name>substrate</name>
    </ligand>
</feature>